<keyword evidence="6" id="KW-1185">Reference proteome</keyword>
<dbReference type="SMART" id="SM00564">
    <property type="entry name" value="PQQ"/>
    <property type="match status" value="5"/>
</dbReference>
<dbReference type="Gene3D" id="1.10.1200.10">
    <property type="entry name" value="ACP-like"/>
    <property type="match status" value="1"/>
</dbReference>
<dbReference type="Gene3D" id="2.130.10.10">
    <property type="entry name" value="YVTN repeat-like/Quinoprotein amine dehydrogenase"/>
    <property type="match status" value="3"/>
</dbReference>
<dbReference type="Proteomes" id="UP001186944">
    <property type="component" value="Unassembled WGS sequence"/>
</dbReference>
<dbReference type="SUPFAM" id="SSF47336">
    <property type="entry name" value="ACP-like"/>
    <property type="match status" value="1"/>
</dbReference>
<dbReference type="InterPro" id="IPR009081">
    <property type="entry name" value="PP-bd_ACP"/>
</dbReference>
<organism evidence="5 6">
    <name type="scientific">Pinctada imbricata</name>
    <name type="common">Atlantic pearl-oyster</name>
    <name type="synonym">Pinctada martensii</name>
    <dbReference type="NCBI Taxonomy" id="66713"/>
    <lineage>
        <taxon>Eukaryota</taxon>
        <taxon>Metazoa</taxon>
        <taxon>Spiralia</taxon>
        <taxon>Lophotrochozoa</taxon>
        <taxon>Mollusca</taxon>
        <taxon>Bivalvia</taxon>
        <taxon>Autobranchia</taxon>
        <taxon>Pteriomorphia</taxon>
        <taxon>Pterioida</taxon>
        <taxon>Pterioidea</taxon>
        <taxon>Pteriidae</taxon>
        <taxon>Pinctada</taxon>
    </lineage>
</organism>
<feature type="compositionally biased region" description="Basic and acidic residues" evidence="3">
    <location>
        <begin position="518"/>
        <end position="545"/>
    </location>
</feature>
<dbReference type="PANTHER" id="PTHR44394:SF1">
    <property type="entry name" value="BETA-ALANINE-ACTIVATING ENZYME"/>
    <property type="match status" value="1"/>
</dbReference>
<keyword evidence="1" id="KW-0596">Phosphopantetheine</keyword>
<dbReference type="Pfam" id="PF00550">
    <property type="entry name" value="PP-binding"/>
    <property type="match status" value="1"/>
</dbReference>
<dbReference type="InterPro" id="IPR018391">
    <property type="entry name" value="PQQ_b-propeller_rpt"/>
</dbReference>
<dbReference type="GO" id="GO:0043041">
    <property type="term" value="P:amino acid activation for nonribosomal peptide biosynthetic process"/>
    <property type="evidence" value="ECO:0007669"/>
    <property type="project" value="TreeGrafter"/>
</dbReference>
<sequence>MPLEGLMLRVLSAGCIFYNFDPLGHGFVRHVISNVGIGLVIVSRSFLKSVEKVLSDYDKECLDPDSTSRLSTDIIFMKLRSVPTKSHDPDLAYCITTSGTTGVPKVVMVTHSCIVPNIQHLQKIYSAAEKDIIFMSSPLTFDPSIVEIFVTLTSGACLVMTSNRVKQSPAKLLEILVSNKVSIIQATPSLITRLSPRSLSLSILGPHSSLRVLALGGEDFPPLPVIRSWRSEQNTTMFINLYGITEVSCWAMYHVLSTEDLSIGDESVPLGQPLQDTEVKVRDHHGNPIISGIGELYIGGSKRFCQVDGIDGRNDDTDKLYPTGDIVEVTEDSRILYRGRKDSQVKRNGMRINLQQIDRVLMESGLVSWGKAVFHNNKLFLFYQNDEVTKSRHILDDFVDVKQDFRCSIVTLIRETLPSHYWPDVVKILDVIPITNHGKVEGLYHKHLQIDKISDDTNFLEVGGNSMLAVQVLSEIERLLNQQVPELLEIILDKSVKDVGDTVQKLLITQTTMNNPNIEHENHHSEKSDRAGITEDTSKYEEHKGINDKYEVLTSRSLPNETSHAKKRKLDIQEISNKNDSRKMNLGAHQNIMSYGLCSIRRGNQFQLINEKVIHNRMDRSSMKECQRCTCKITVDNTQETHSVYSPQLKELWRYDTGKCVDASPLIVKLSDGQAAVYMGSHSHRFCAVSMETGGLLWETTLGDRVESSASLSACGRYVIVVLYLQSKLCIWRRELGGGSIFSSPCISTSPHVIVACSLNGRIVSINPTYGEILWQYSTEKPVFSSPVYTPVGPCVGCVDGHIYQLNHTGKLVWKFSTSGPIFSSPTMFWLHNDSNGVNRESGQMSVDHYVMLPGNTDNSKQVLVEDTKYRTHSSCDYRILIGSHDHHVYCLSHDGSLLWKLKLNSFVYSTPFGFTSTFMKGEEHKPLNKSSINSKCCQEDNVVDQAQDLSVIHKAGEEECHKISLCSDCSRVCDTCVLTSSTGSLHLVNTASGDLECCYTLPGEVFSSPVVYGDRIVVGCRDNFIYCLQYEKVKDL</sequence>
<accession>A0AA88YIT0</accession>
<evidence type="ECO:0000259" key="4">
    <source>
        <dbReference type="PROSITE" id="PS50075"/>
    </source>
</evidence>
<comment type="caution">
    <text evidence="5">The sequence shown here is derived from an EMBL/GenBank/DDBJ whole genome shotgun (WGS) entry which is preliminary data.</text>
</comment>
<evidence type="ECO:0000256" key="3">
    <source>
        <dbReference type="SAM" id="MobiDB-lite"/>
    </source>
</evidence>
<name>A0AA88YIT0_PINIB</name>
<dbReference type="EMBL" id="VSWD01000006">
    <property type="protein sequence ID" value="KAK3100209.1"/>
    <property type="molecule type" value="Genomic_DNA"/>
</dbReference>
<dbReference type="InterPro" id="IPR015943">
    <property type="entry name" value="WD40/YVTN_repeat-like_dom_sf"/>
</dbReference>
<dbReference type="InterPro" id="IPR011047">
    <property type="entry name" value="Quinoprotein_ADH-like_sf"/>
</dbReference>
<dbReference type="SUPFAM" id="SSF56801">
    <property type="entry name" value="Acetyl-CoA synthetase-like"/>
    <property type="match status" value="1"/>
</dbReference>
<protein>
    <recommendedName>
        <fullName evidence="4">Carrier domain-containing protein</fullName>
    </recommendedName>
</protein>
<dbReference type="AlphaFoldDB" id="A0AA88YIT0"/>
<reference evidence="5" key="1">
    <citation type="submission" date="2019-08" db="EMBL/GenBank/DDBJ databases">
        <title>The improved chromosome-level genome for the pearl oyster Pinctada fucata martensii using PacBio sequencing and Hi-C.</title>
        <authorList>
            <person name="Zheng Z."/>
        </authorList>
    </citation>
    <scope>NUCLEOTIDE SEQUENCE</scope>
    <source>
        <strain evidence="5">ZZ-2019</strain>
        <tissue evidence="5">Adductor muscle</tissue>
    </source>
</reference>
<dbReference type="Pfam" id="PF00501">
    <property type="entry name" value="AMP-binding"/>
    <property type="match status" value="1"/>
</dbReference>
<dbReference type="Gene3D" id="3.40.50.12780">
    <property type="entry name" value="N-terminal domain of ligase-like"/>
    <property type="match status" value="1"/>
</dbReference>
<evidence type="ECO:0000313" key="6">
    <source>
        <dbReference type="Proteomes" id="UP001186944"/>
    </source>
</evidence>
<dbReference type="InterPro" id="IPR002372">
    <property type="entry name" value="PQQ_rpt_dom"/>
</dbReference>
<dbReference type="InterPro" id="IPR052091">
    <property type="entry name" value="Beta-ala_Activ/Resist"/>
</dbReference>
<feature type="region of interest" description="Disordered" evidence="3">
    <location>
        <begin position="516"/>
        <end position="545"/>
    </location>
</feature>
<dbReference type="Pfam" id="PF13570">
    <property type="entry name" value="Beta-prop_ACSF4"/>
    <property type="match status" value="1"/>
</dbReference>
<dbReference type="SUPFAM" id="SSF50998">
    <property type="entry name" value="Quinoprotein alcohol dehydrogenase-like"/>
    <property type="match status" value="1"/>
</dbReference>
<keyword evidence="2" id="KW-0597">Phosphoprotein</keyword>
<evidence type="ECO:0000313" key="5">
    <source>
        <dbReference type="EMBL" id="KAK3100209.1"/>
    </source>
</evidence>
<dbReference type="PROSITE" id="PS50075">
    <property type="entry name" value="CARRIER"/>
    <property type="match status" value="1"/>
</dbReference>
<evidence type="ECO:0000256" key="1">
    <source>
        <dbReference type="ARBA" id="ARBA00022450"/>
    </source>
</evidence>
<dbReference type="InterPro" id="IPR006162">
    <property type="entry name" value="Ppantetheine_attach_site"/>
</dbReference>
<dbReference type="Gene3D" id="3.30.300.30">
    <property type="match status" value="1"/>
</dbReference>
<feature type="domain" description="Carrier" evidence="4">
    <location>
        <begin position="431"/>
        <end position="507"/>
    </location>
</feature>
<dbReference type="PANTHER" id="PTHR44394">
    <property type="entry name" value="BETA-ALANINE-ACTIVATING ENZYME"/>
    <property type="match status" value="1"/>
</dbReference>
<dbReference type="InterPro" id="IPR036736">
    <property type="entry name" value="ACP-like_sf"/>
</dbReference>
<dbReference type="InterPro" id="IPR042099">
    <property type="entry name" value="ANL_N_sf"/>
</dbReference>
<proteinExistence type="predicted"/>
<dbReference type="InterPro" id="IPR045851">
    <property type="entry name" value="AMP-bd_C_sf"/>
</dbReference>
<evidence type="ECO:0000256" key="2">
    <source>
        <dbReference type="ARBA" id="ARBA00022553"/>
    </source>
</evidence>
<gene>
    <name evidence="5" type="ORF">FSP39_016338</name>
</gene>
<dbReference type="PROSITE" id="PS00012">
    <property type="entry name" value="PHOSPHOPANTETHEINE"/>
    <property type="match status" value="1"/>
</dbReference>
<dbReference type="InterPro" id="IPR000873">
    <property type="entry name" value="AMP-dep_synth/lig_dom"/>
</dbReference>